<dbReference type="PANTHER" id="PTHR42837">
    <property type="entry name" value="REGULATOR OF SIGMA-E PROTEASE RSEP"/>
    <property type="match status" value="1"/>
</dbReference>
<dbReference type="AlphaFoldDB" id="A0A0F9CFI4"/>
<feature type="domain" description="Peptidase M50" evidence="11">
    <location>
        <begin position="2"/>
        <end position="104"/>
    </location>
</feature>
<proteinExistence type="predicted"/>
<dbReference type="InterPro" id="IPR008915">
    <property type="entry name" value="Peptidase_M50"/>
</dbReference>
<evidence type="ECO:0000259" key="11">
    <source>
        <dbReference type="Pfam" id="PF02163"/>
    </source>
</evidence>
<keyword evidence="3" id="KW-0645">Protease</keyword>
<keyword evidence="8" id="KW-0482">Metalloprotease</keyword>
<dbReference type="InterPro" id="IPR004387">
    <property type="entry name" value="Pept_M50_Zn"/>
</dbReference>
<keyword evidence="7 10" id="KW-1133">Transmembrane helix</keyword>
<keyword evidence="5" id="KW-0378">Hydrolase</keyword>
<dbReference type="GO" id="GO:0006508">
    <property type="term" value="P:proteolysis"/>
    <property type="evidence" value="ECO:0007669"/>
    <property type="project" value="UniProtKB-KW"/>
</dbReference>
<keyword evidence="4 10" id="KW-0812">Transmembrane</keyword>
<evidence type="ECO:0000313" key="12">
    <source>
        <dbReference type="EMBL" id="KKL04431.1"/>
    </source>
</evidence>
<sequence>MWAVTTGTVEAIARIFDAKQREQLSGVVGSYEITRQAFTFNERRALTLLAVISLSLALINLFPFLPLDGGHILWSVIEKIRGKAVPFRVMEKAGVIGFMLVIFLFFIGLSNDIGRLTGGGFEAR</sequence>
<evidence type="ECO:0000256" key="5">
    <source>
        <dbReference type="ARBA" id="ARBA00022801"/>
    </source>
</evidence>
<reference evidence="12" key="1">
    <citation type="journal article" date="2015" name="Nature">
        <title>Complex archaea that bridge the gap between prokaryotes and eukaryotes.</title>
        <authorList>
            <person name="Spang A."/>
            <person name="Saw J.H."/>
            <person name="Jorgensen S.L."/>
            <person name="Zaremba-Niedzwiedzka K."/>
            <person name="Martijn J."/>
            <person name="Lind A.E."/>
            <person name="van Eijk R."/>
            <person name="Schleper C."/>
            <person name="Guy L."/>
            <person name="Ettema T.J."/>
        </authorList>
    </citation>
    <scope>NUCLEOTIDE SEQUENCE</scope>
</reference>
<organism evidence="12">
    <name type="scientific">marine sediment metagenome</name>
    <dbReference type="NCBI Taxonomy" id="412755"/>
    <lineage>
        <taxon>unclassified sequences</taxon>
        <taxon>metagenomes</taxon>
        <taxon>ecological metagenomes</taxon>
    </lineage>
</organism>
<feature type="non-terminal residue" evidence="12">
    <location>
        <position position="1"/>
    </location>
</feature>
<comment type="subcellular location">
    <subcellularLocation>
        <location evidence="2">Membrane</location>
        <topology evidence="2">Multi-pass membrane protein</topology>
    </subcellularLocation>
</comment>
<comment type="cofactor">
    <cofactor evidence="1">
        <name>Zn(2+)</name>
        <dbReference type="ChEBI" id="CHEBI:29105"/>
    </cofactor>
</comment>
<dbReference type="EMBL" id="LAZR01044525">
    <property type="protein sequence ID" value="KKL04431.1"/>
    <property type="molecule type" value="Genomic_DNA"/>
</dbReference>
<gene>
    <name evidence="12" type="ORF">LCGC14_2616120</name>
</gene>
<evidence type="ECO:0000256" key="10">
    <source>
        <dbReference type="SAM" id="Phobius"/>
    </source>
</evidence>
<feature type="transmembrane region" description="Helical" evidence="10">
    <location>
        <begin position="45"/>
        <end position="65"/>
    </location>
</feature>
<comment type="caution">
    <text evidence="12">The sequence shown here is derived from an EMBL/GenBank/DDBJ whole genome shotgun (WGS) entry which is preliminary data.</text>
</comment>
<accession>A0A0F9CFI4</accession>
<evidence type="ECO:0000256" key="9">
    <source>
        <dbReference type="ARBA" id="ARBA00023136"/>
    </source>
</evidence>
<dbReference type="Pfam" id="PF02163">
    <property type="entry name" value="Peptidase_M50"/>
    <property type="match status" value="1"/>
</dbReference>
<evidence type="ECO:0000256" key="1">
    <source>
        <dbReference type="ARBA" id="ARBA00001947"/>
    </source>
</evidence>
<evidence type="ECO:0000256" key="4">
    <source>
        <dbReference type="ARBA" id="ARBA00022692"/>
    </source>
</evidence>
<evidence type="ECO:0000256" key="3">
    <source>
        <dbReference type="ARBA" id="ARBA00022670"/>
    </source>
</evidence>
<name>A0A0F9CFI4_9ZZZZ</name>
<keyword evidence="6" id="KW-0862">Zinc</keyword>
<evidence type="ECO:0000256" key="8">
    <source>
        <dbReference type="ARBA" id="ARBA00023049"/>
    </source>
</evidence>
<evidence type="ECO:0000256" key="7">
    <source>
        <dbReference type="ARBA" id="ARBA00022989"/>
    </source>
</evidence>
<dbReference type="GO" id="GO:0016020">
    <property type="term" value="C:membrane"/>
    <property type="evidence" value="ECO:0007669"/>
    <property type="project" value="UniProtKB-SubCell"/>
</dbReference>
<evidence type="ECO:0000256" key="2">
    <source>
        <dbReference type="ARBA" id="ARBA00004141"/>
    </source>
</evidence>
<dbReference type="PANTHER" id="PTHR42837:SF2">
    <property type="entry name" value="MEMBRANE METALLOPROTEASE ARASP2, CHLOROPLASTIC-RELATED"/>
    <property type="match status" value="1"/>
</dbReference>
<keyword evidence="9 10" id="KW-0472">Membrane</keyword>
<protein>
    <recommendedName>
        <fullName evidence="11">Peptidase M50 domain-containing protein</fullName>
    </recommendedName>
</protein>
<feature type="transmembrane region" description="Helical" evidence="10">
    <location>
        <begin position="93"/>
        <end position="114"/>
    </location>
</feature>
<evidence type="ECO:0000256" key="6">
    <source>
        <dbReference type="ARBA" id="ARBA00022833"/>
    </source>
</evidence>
<dbReference type="GO" id="GO:0004222">
    <property type="term" value="F:metalloendopeptidase activity"/>
    <property type="evidence" value="ECO:0007669"/>
    <property type="project" value="InterPro"/>
</dbReference>